<evidence type="ECO:0000313" key="1">
    <source>
        <dbReference type="EMBL" id="VVU99467.1"/>
    </source>
</evidence>
<gene>
    <name evidence="1" type="ORF">FVB9532_00721</name>
</gene>
<accession>A0AC61Y6E7</accession>
<evidence type="ECO:0000313" key="2">
    <source>
        <dbReference type="Proteomes" id="UP000356253"/>
    </source>
</evidence>
<organism evidence="1 2">
    <name type="scientific">Mesonia oceanica</name>
    <dbReference type="NCBI Taxonomy" id="2687242"/>
    <lineage>
        <taxon>Bacteria</taxon>
        <taxon>Pseudomonadati</taxon>
        <taxon>Bacteroidota</taxon>
        <taxon>Flavobacteriia</taxon>
        <taxon>Flavobacteriales</taxon>
        <taxon>Flavobacteriaceae</taxon>
        <taxon>Mesonia</taxon>
    </lineage>
</organism>
<proteinExistence type="predicted"/>
<comment type="caution">
    <text evidence="1">The sequence shown here is derived from an EMBL/GenBank/DDBJ whole genome shotgun (WGS) entry which is preliminary data.</text>
</comment>
<protein>
    <submittedName>
        <fullName evidence="1">Uncharacterized protein</fullName>
    </submittedName>
</protein>
<keyword evidence="2" id="KW-1185">Reference proteome</keyword>
<dbReference type="EMBL" id="CABVMM010000002">
    <property type="protein sequence ID" value="VVU99467.1"/>
    <property type="molecule type" value="Genomic_DNA"/>
</dbReference>
<reference evidence="1" key="1">
    <citation type="submission" date="2019-09" db="EMBL/GenBank/DDBJ databases">
        <authorList>
            <person name="Rodrigo-Torres L."/>
            <person name="Arahal R. D."/>
            <person name="Lucena T."/>
        </authorList>
    </citation>
    <scope>NUCLEOTIDE SEQUENCE</scope>
    <source>
        <strain evidence="1">ISS653</strain>
    </source>
</reference>
<name>A0AC61Y6E7_9FLAO</name>
<sequence length="57" mass="6493">MLTFFIILGALLILNIFIFIFSRNKVEETGTSKAKKANYEQEVRKTNTSTIPQVQDA</sequence>
<dbReference type="Proteomes" id="UP000356253">
    <property type="component" value="Unassembled WGS sequence"/>
</dbReference>